<dbReference type="GeneID" id="85307864"/>
<evidence type="ECO:0000256" key="7">
    <source>
        <dbReference type="ARBA" id="ARBA00022840"/>
    </source>
</evidence>
<name>A0AAJ0FLC4_9PEZI</name>
<dbReference type="Gene3D" id="1.10.240.10">
    <property type="entry name" value="Tyrosyl-Transfer RNA Synthetase"/>
    <property type="match status" value="1"/>
</dbReference>
<comment type="subcellular location">
    <subcellularLocation>
        <location evidence="2">Cytoplasm</location>
    </subcellularLocation>
    <subcellularLocation>
        <location evidence="1">Nucleus</location>
    </subcellularLocation>
</comment>
<keyword evidence="6 12" id="KW-0547">Nucleotide-binding</keyword>
<evidence type="ECO:0000256" key="1">
    <source>
        <dbReference type="ARBA" id="ARBA00004123"/>
    </source>
</evidence>
<dbReference type="NCBIfam" id="TIGR00234">
    <property type="entry name" value="tyrS"/>
    <property type="match status" value="1"/>
</dbReference>
<dbReference type="PIRSF" id="PIRSF006588">
    <property type="entry name" value="TyrRS_arch_euk"/>
    <property type="match status" value="1"/>
</dbReference>
<dbReference type="FunFam" id="1.10.240.10:FF:000004">
    <property type="entry name" value="Tyrosine--tRNA ligase"/>
    <property type="match status" value="1"/>
</dbReference>
<keyword evidence="8 12" id="KW-0648">Protein biosynthesis</keyword>
<gene>
    <name evidence="14" type="ORF">QBC33DRAFT_453286</name>
</gene>
<protein>
    <recommendedName>
        <fullName evidence="12">Tyrosine--tRNA ligase</fullName>
        <ecNumber evidence="12">6.1.1.1</ecNumber>
    </recommendedName>
    <alternativeName>
        <fullName evidence="12">Tyrosyl-tRNA synthetase</fullName>
    </alternativeName>
</protein>
<dbReference type="Proteomes" id="UP001244011">
    <property type="component" value="Unassembled WGS sequence"/>
</dbReference>
<dbReference type="InterPro" id="IPR002305">
    <property type="entry name" value="aa-tRNA-synth_Ic"/>
</dbReference>
<dbReference type="InterPro" id="IPR050489">
    <property type="entry name" value="Tyr-tRNA_synthase"/>
</dbReference>
<dbReference type="FunFam" id="3.40.50.620:FF:000040">
    <property type="entry name" value="Tyrosine--tRNA ligase"/>
    <property type="match status" value="1"/>
</dbReference>
<dbReference type="GO" id="GO:0005634">
    <property type="term" value="C:nucleus"/>
    <property type="evidence" value="ECO:0007669"/>
    <property type="project" value="UniProtKB-SubCell"/>
</dbReference>
<comment type="similarity">
    <text evidence="3 12">Belongs to the class-I aminoacyl-tRNA synthetase family.</text>
</comment>
<evidence type="ECO:0000256" key="8">
    <source>
        <dbReference type="ARBA" id="ARBA00022917"/>
    </source>
</evidence>
<organism evidence="14 15">
    <name type="scientific">Phialemonium atrogriseum</name>
    <dbReference type="NCBI Taxonomy" id="1093897"/>
    <lineage>
        <taxon>Eukaryota</taxon>
        <taxon>Fungi</taxon>
        <taxon>Dikarya</taxon>
        <taxon>Ascomycota</taxon>
        <taxon>Pezizomycotina</taxon>
        <taxon>Sordariomycetes</taxon>
        <taxon>Sordariomycetidae</taxon>
        <taxon>Cephalothecales</taxon>
        <taxon>Cephalothecaceae</taxon>
        <taxon>Phialemonium</taxon>
    </lineage>
</organism>
<evidence type="ECO:0000256" key="3">
    <source>
        <dbReference type="ARBA" id="ARBA00005594"/>
    </source>
</evidence>
<keyword evidence="5 12" id="KW-0436">Ligase</keyword>
<evidence type="ECO:0000256" key="13">
    <source>
        <dbReference type="SAM" id="MobiDB-lite"/>
    </source>
</evidence>
<evidence type="ECO:0000256" key="6">
    <source>
        <dbReference type="ARBA" id="ARBA00022741"/>
    </source>
</evidence>
<dbReference type="GO" id="GO:0005737">
    <property type="term" value="C:cytoplasm"/>
    <property type="evidence" value="ECO:0007669"/>
    <property type="project" value="UniProtKB-SubCell"/>
</dbReference>
<dbReference type="EMBL" id="MU839011">
    <property type="protein sequence ID" value="KAK1766529.1"/>
    <property type="molecule type" value="Genomic_DNA"/>
</dbReference>
<reference evidence="14" key="1">
    <citation type="submission" date="2023-06" db="EMBL/GenBank/DDBJ databases">
        <title>Genome-scale phylogeny and comparative genomics of the fungal order Sordariales.</title>
        <authorList>
            <consortium name="Lawrence Berkeley National Laboratory"/>
            <person name="Hensen N."/>
            <person name="Bonometti L."/>
            <person name="Westerberg I."/>
            <person name="Brannstrom I.O."/>
            <person name="Guillou S."/>
            <person name="Cros-Aarteil S."/>
            <person name="Calhoun S."/>
            <person name="Haridas S."/>
            <person name="Kuo A."/>
            <person name="Mondo S."/>
            <person name="Pangilinan J."/>
            <person name="Riley R."/>
            <person name="Labutti K."/>
            <person name="Andreopoulos B."/>
            <person name="Lipzen A."/>
            <person name="Chen C."/>
            <person name="Yanf M."/>
            <person name="Daum C."/>
            <person name="Ng V."/>
            <person name="Clum A."/>
            <person name="Steindorff A."/>
            <person name="Ohm R."/>
            <person name="Martin F."/>
            <person name="Silar P."/>
            <person name="Natvig D."/>
            <person name="Lalanne C."/>
            <person name="Gautier V."/>
            <person name="Ament-Velasquez S.L."/>
            <person name="Kruys A."/>
            <person name="Hutchinson M.I."/>
            <person name="Powell A.J."/>
            <person name="Barry K."/>
            <person name="Miller A.N."/>
            <person name="Grigoriev I.V."/>
            <person name="Debuchy R."/>
            <person name="Gladieux P."/>
            <person name="Thoren M.H."/>
            <person name="Johannesson H."/>
        </authorList>
    </citation>
    <scope>NUCLEOTIDE SEQUENCE</scope>
    <source>
        <strain evidence="14">8032-3</strain>
    </source>
</reference>
<dbReference type="InterPro" id="IPR002307">
    <property type="entry name" value="Tyr-tRNA-ligase"/>
</dbReference>
<dbReference type="PRINTS" id="PR01040">
    <property type="entry name" value="TRNASYNTHTYR"/>
</dbReference>
<evidence type="ECO:0000256" key="11">
    <source>
        <dbReference type="ARBA" id="ARBA00048248"/>
    </source>
</evidence>
<evidence type="ECO:0000256" key="5">
    <source>
        <dbReference type="ARBA" id="ARBA00022598"/>
    </source>
</evidence>
<dbReference type="EC" id="6.1.1.1" evidence="12"/>
<keyword evidence="10" id="KW-0539">Nucleus</keyword>
<keyword evidence="9 12" id="KW-0030">Aminoacyl-tRNA synthetase</keyword>
<feature type="compositionally biased region" description="Basic residues" evidence="13">
    <location>
        <begin position="353"/>
        <end position="370"/>
    </location>
</feature>
<evidence type="ECO:0000313" key="14">
    <source>
        <dbReference type="EMBL" id="KAK1766529.1"/>
    </source>
</evidence>
<comment type="catalytic activity">
    <reaction evidence="11 12">
        <text>tRNA(Tyr) + L-tyrosine + ATP = L-tyrosyl-tRNA(Tyr) + AMP + diphosphate + H(+)</text>
        <dbReference type="Rhea" id="RHEA:10220"/>
        <dbReference type="Rhea" id="RHEA-COMP:9706"/>
        <dbReference type="Rhea" id="RHEA-COMP:9707"/>
        <dbReference type="ChEBI" id="CHEBI:15378"/>
        <dbReference type="ChEBI" id="CHEBI:30616"/>
        <dbReference type="ChEBI" id="CHEBI:33019"/>
        <dbReference type="ChEBI" id="CHEBI:58315"/>
        <dbReference type="ChEBI" id="CHEBI:78442"/>
        <dbReference type="ChEBI" id="CHEBI:78536"/>
        <dbReference type="ChEBI" id="CHEBI:456215"/>
        <dbReference type="EC" id="6.1.1.1"/>
    </reaction>
</comment>
<dbReference type="InterPro" id="IPR023617">
    <property type="entry name" value="Tyr-tRNA-ligase_arc/euk-type"/>
</dbReference>
<dbReference type="PANTHER" id="PTHR46264">
    <property type="entry name" value="TYROSINE-TRNA LIGASE"/>
    <property type="match status" value="1"/>
</dbReference>
<dbReference type="AlphaFoldDB" id="A0AAJ0FLC4"/>
<evidence type="ECO:0000256" key="10">
    <source>
        <dbReference type="ARBA" id="ARBA00023242"/>
    </source>
</evidence>
<dbReference type="Gene3D" id="3.40.50.620">
    <property type="entry name" value="HUPs"/>
    <property type="match status" value="1"/>
</dbReference>
<dbReference type="RefSeq" id="XP_060282742.1">
    <property type="nucleotide sequence ID" value="XM_060424677.1"/>
</dbReference>
<accession>A0AAJ0FLC4</accession>
<comment type="caution">
    <text evidence="14">The sequence shown here is derived from an EMBL/GenBank/DDBJ whole genome shotgun (WGS) entry which is preliminary data.</text>
</comment>
<keyword evidence="4" id="KW-0963">Cytoplasm</keyword>
<dbReference type="GO" id="GO:0004831">
    <property type="term" value="F:tyrosine-tRNA ligase activity"/>
    <property type="evidence" value="ECO:0007669"/>
    <property type="project" value="UniProtKB-EC"/>
</dbReference>
<keyword evidence="15" id="KW-1185">Reference proteome</keyword>
<sequence>MANMEAPERLALIRENLIEILNPEIIEKIVAEGGHPKIYWGTATTGRPHCGYFVPAIKIAQLLAAGCDMTILLADIHGFLDNLKAPLELVAHRVSFYRLVILAILQAVGVPTEKLRFVQGSSYQKSPEYVMDVYKLSSLISEHDAKRAGAEIVKQTDNAPLSGLLYPILQVLDEQYLDVDAQFGGLDQRKLFVAAKEWLPKIGYRERAHLMNPLVPGLKGSKMSSSDEDSKIDLLDSPEAVAKKIRKAVAAPKVVEGNGLLAFVEYVLLPASALRGNQGFHVDRERDGLEPLVYTTIAQVHEDYKNDVLSPQLLKGAVTKALNDLLAPIQAAYQASSEWQEIALKAYPPPPKKEKKVKNKGTRHPGAKEE</sequence>
<dbReference type="NCBIfam" id="NF006330">
    <property type="entry name" value="PRK08560.1"/>
    <property type="match status" value="1"/>
</dbReference>
<evidence type="ECO:0000256" key="12">
    <source>
        <dbReference type="RuleBase" id="RU361234"/>
    </source>
</evidence>
<dbReference type="PANTHER" id="PTHR46264:SF4">
    <property type="entry name" value="TYROSINE--TRNA LIGASE, CYTOPLASMIC"/>
    <property type="match status" value="1"/>
</dbReference>
<evidence type="ECO:0000256" key="2">
    <source>
        <dbReference type="ARBA" id="ARBA00004496"/>
    </source>
</evidence>
<keyword evidence="7 12" id="KW-0067">ATP-binding</keyword>
<feature type="region of interest" description="Disordered" evidence="13">
    <location>
        <begin position="346"/>
        <end position="370"/>
    </location>
</feature>
<evidence type="ECO:0000256" key="9">
    <source>
        <dbReference type="ARBA" id="ARBA00023146"/>
    </source>
</evidence>
<dbReference type="GO" id="GO:0005524">
    <property type="term" value="F:ATP binding"/>
    <property type="evidence" value="ECO:0007669"/>
    <property type="project" value="UniProtKB-KW"/>
</dbReference>
<proteinExistence type="inferred from homology"/>
<evidence type="ECO:0000256" key="4">
    <source>
        <dbReference type="ARBA" id="ARBA00022490"/>
    </source>
</evidence>
<dbReference type="Pfam" id="PF00579">
    <property type="entry name" value="tRNA-synt_1b"/>
    <property type="match status" value="1"/>
</dbReference>
<dbReference type="GO" id="GO:0006437">
    <property type="term" value="P:tyrosyl-tRNA aminoacylation"/>
    <property type="evidence" value="ECO:0007669"/>
    <property type="project" value="InterPro"/>
</dbReference>
<dbReference type="InterPro" id="IPR014729">
    <property type="entry name" value="Rossmann-like_a/b/a_fold"/>
</dbReference>
<dbReference type="SUPFAM" id="SSF52374">
    <property type="entry name" value="Nucleotidylyl transferase"/>
    <property type="match status" value="1"/>
</dbReference>
<evidence type="ECO:0000313" key="15">
    <source>
        <dbReference type="Proteomes" id="UP001244011"/>
    </source>
</evidence>